<feature type="region of interest" description="Disordered" evidence="4">
    <location>
        <begin position="368"/>
        <end position="394"/>
    </location>
</feature>
<feature type="region of interest" description="Disordered" evidence="4">
    <location>
        <begin position="1034"/>
        <end position="1091"/>
    </location>
</feature>
<feature type="region of interest" description="Disordered" evidence="4">
    <location>
        <begin position="725"/>
        <end position="773"/>
    </location>
</feature>
<feature type="region of interest" description="Disordered" evidence="4">
    <location>
        <begin position="1124"/>
        <end position="1173"/>
    </location>
</feature>
<dbReference type="OrthoDB" id="311712at2759"/>
<feature type="compositionally biased region" description="Polar residues" evidence="4">
    <location>
        <begin position="1055"/>
        <end position="1064"/>
    </location>
</feature>
<dbReference type="GO" id="GO:0035591">
    <property type="term" value="F:signaling adaptor activity"/>
    <property type="evidence" value="ECO:0007669"/>
    <property type="project" value="TreeGrafter"/>
</dbReference>
<dbReference type="SUPFAM" id="SSF57889">
    <property type="entry name" value="Cysteine-rich domain"/>
    <property type="match status" value="1"/>
</dbReference>
<feature type="region of interest" description="Disordered" evidence="4">
    <location>
        <begin position="641"/>
        <end position="669"/>
    </location>
</feature>
<dbReference type="PANTHER" id="PTHR46170">
    <property type="entry name" value="GATOR COMPLEX PROTEIN WDR59"/>
    <property type="match status" value="1"/>
</dbReference>
<dbReference type="EMBL" id="ML996115">
    <property type="protein sequence ID" value="KAF2737551.1"/>
    <property type="molecule type" value="Genomic_DNA"/>
</dbReference>
<accession>A0A9P4V5K8</accession>
<proteinExistence type="predicted"/>
<feature type="compositionally biased region" description="Low complexity" evidence="4">
    <location>
        <begin position="660"/>
        <end position="669"/>
    </location>
</feature>
<dbReference type="InterPro" id="IPR001680">
    <property type="entry name" value="WD40_rpt"/>
</dbReference>
<keyword evidence="2" id="KW-0677">Repeat</keyword>
<evidence type="ECO:0000256" key="1">
    <source>
        <dbReference type="ARBA" id="ARBA00022574"/>
    </source>
</evidence>
<dbReference type="SUPFAM" id="SSF50978">
    <property type="entry name" value="WD40 repeat-like"/>
    <property type="match status" value="1"/>
</dbReference>
<keyword evidence="7" id="KW-1185">Reference proteome</keyword>
<comment type="caution">
    <text evidence="6">The sequence shown here is derived from an EMBL/GenBank/DDBJ whole genome shotgun (WGS) entry which is preliminary data.</text>
</comment>
<feature type="compositionally biased region" description="Acidic residues" evidence="4">
    <location>
        <begin position="641"/>
        <end position="655"/>
    </location>
</feature>
<feature type="repeat" description="WD" evidence="3">
    <location>
        <begin position="203"/>
        <end position="236"/>
    </location>
</feature>
<protein>
    <recommendedName>
        <fullName evidence="5">WDR59/RTC1-like RING zinc finger domain-containing protein</fullName>
    </recommendedName>
</protein>
<organism evidence="6 7">
    <name type="scientific">Polyplosphaeria fusca</name>
    <dbReference type="NCBI Taxonomy" id="682080"/>
    <lineage>
        <taxon>Eukaryota</taxon>
        <taxon>Fungi</taxon>
        <taxon>Dikarya</taxon>
        <taxon>Ascomycota</taxon>
        <taxon>Pezizomycotina</taxon>
        <taxon>Dothideomycetes</taxon>
        <taxon>Pleosporomycetidae</taxon>
        <taxon>Pleosporales</taxon>
        <taxon>Tetraplosphaeriaceae</taxon>
        <taxon>Polyplosphaeria</taxon>
    </lineage>
</organism>
<feature type="domain" description="WDR59/RTC1-like RING zinc finger" evidence="5">
    <location>
        <begin position="1437"/>
        <end position="1493"/>
    </location>
</feature>
<reference evidence="6" key="1">
    <citation type="journal article" date="2020" name="Stud. Mycol.">
        <title>101 Dothideomycetes genomes: a test case for predicting lifestyles and emergence of pathogens.</title>
        <authorList>
            <person name="Haridas S."/>
            <person name="Albert R."/>
            <person name="Binder M."/>
            <person name="Bloem J."/>
            <person name="Labutti K."/>
            <person name="Salamov A."/>
            <person name="Andreopoulos B."/>
            <person name="Baker S."/>
            <person name="Barry K."/>
            <person name="Bills G."/>
            <person name="Bluhm B."/>
            <person name="Cannon C."/>
            <person name="Castanera R."/>
            <person name="Culley D."/>
            <person name="Daum C."/>
            <person name="Ezra D."/>
            <person name="Gonzalez J."/>
            <person name="Henrissat B."/>
            <person name="Kuo A."/>
            <person name="Liang C."/>
            <person name="Lipzen A."/>
            <person name="Lutzoni F."/>
            <person name="Magnuson J."/>
            <person name="Mondo S."/>
            <person name="Nolan M."/>
            <person name="Ohm R."/>
            <person name="Pangilinan J."/>
            <person name="Park H.-J."/>
            <person name="Ramirez L."/>
            <person name="Alfaro M."/>
            <person name="Sun H."/>
            <person name="Tritt A."/>
            <person name="Yoshinaga Y."/>
            <person name="Zwiers L.-H."/>
            <person name="Turgeon B."/>
            <person name="Goodwin S."/>
            <person name="Spatafora J."/>
            <person name="Crous P."/>
            <person name="Grigoriev I."/>
        </authorList>
    </citation>
    <scope>NUCLEOTIDE SEQUENCE</scope>
    <source>
        <strain evidence="6">CBS 125425</strain>
    </source>
</reference>
<dbReference type="GO" id="GO:1904263">
    <property type="term" value="P:positive regulation of TORC1 signaling"/>
    <property type="evidence" value="ECO:0007669"/>
    <property type="project" value="TreeGrafter"/>
</dbReference>
<dbReference type="InterPro" id="IPR046349">
    <property type="entry name" value="C1-like_sf"/>
</dbReference>
<dbReference type="InterPro" id="IPR036322">
    <property type="entry name" value="WD40_repeat_dom_sf"/>
</dbReference>
<dbReference type="InterPro" id="IPR019775">
    <property type="entry name" value="WD40_repeat_CS"/>
</dbReference>
<evidence type="ECO:0000256" key="4">
    <source>
        <dbReference type="SAM" id="MobiDB-lite"/>
    </source>
</evidence>
<dbReference type="InterPro" id="IPR015943">
    <property type="entry name" value="WD40/YVTN_repeat-like_dom_sf"/>
</dbReference>
<evidence type="ECO:0000259" key="5">
    <source>
        <dbReference type="Pfam" id="PF17120"/>
    </source>
</evidence>
<dbReference type="Proteomes" id="UP000799444">
    <property type="component" value="Unassembled WGS sequence"/>
</dbReference>
<evidence type="ECO:0000313" key="6">
    <source>
        <dbReference type="EMBL" id="KAF2737551.1"/>
    </source>
</evidence>
<feature type="repeat" description="WD" evidence="3">
    <location>
        <begin position="160"/>
        <end position="201"/>
    </location>
</feature>
<dbReference type="InterPro" id="IPR049567">
    <property type="entry name" value="WDR59-like"/>
</dbReference>
<evidence type="ECO:0000256" key="2">
    <source>
        <dbReference type="ARBA" id="ARBA00022737"/>
    </source>
</evidence>
<sequence length="1546" mass="169153">MASPTAFDSPTFEKDVSIYVNEDITAASISPSGRDVVLACEEGLWIIDLDRPYSTPRHIVHRSPWKVADIQWSPFASRSGWIVSTLNQKAIVYNLYLDSTAGAPIQHTLHAHDRAITDINFSAHHPDLLATCSVDSFIYTWDLRAVSKAIKKLQDPGMAFADFQAGASQVKWNRKNEFIIASSHNRVLRIWDLRHGARPLTTLDAHDTKIYGIDWHRSDPTKILTCSLDKTIKLWDKVGISSNIESPCRVVRSNYPLLRARHTPFANGIVAMPQRGSSSLELYSHDAGDSSLSPAVAVPKHLFNAHEDETRVVEFLWRSRGIFEDGIENRDFQLVSWGNDRHLRLHAVPPDLLERAVGLKKGSIAVEEPSTTRRGAPYVTFRDGPPCSASDSKTLKPLDSLQQKGQLSSLLKGLGSFHYSSPTSARPSATPVYERTTMTAGTVRRNASRRVVNQITWMGGVTIGSQRNGIVNLSDHATSNEDLSTFKSDLAAEISHVGHLYGKAKFEQVDIPGRRVTISFSGPWGEADTSEDRRAQRKLVFLRMNIDFPESYPHVTEFSTGKGVQPTKVFSPLTMEFEKTTATIDPDMLATLQDEMEMIALNHSKRGRESLEAVIGYGLGEVSLSNSVTLPVDANVEEELSDLAEDSSSDEDLEPGEQQNAMNSSASNANMPLPKLATAGFAAVGSLVVVKLQPSGSARPSSPLRLAKFPLDGNHGKSIFEAFGRFTAPPGDAESGDELGSPASSMGSWDSSSSPSSDSGIGTEIGGPMGKFQPPMAWQKANLQFRSKTSHPSSMSNVKPPRNKSHVTIFDSSVDLFVPSKRYLAEEYEIFGDGPSVCSHNARVARSFGLEDTADVWELCGLILNNQVPLEVLPQQRRREPVIVLARRALVRIKRKDSGLDLQFDEADSVTNPKLKGRIKWGHHPVASWLIPALFDYYERLADTQMLAMLSCIFSEPAAREGATSAMARMRQSNLPMSMEAPAFSLDYFASDVAAWSLFTPTISIPSTPAHSRFAPSVNEFGWHGFSKQLDTYGSHGSSNGPWGSDTIPSEPVTPYSTGNTPPNLSRAPTLRSVTASHTPYSTSPEDRQTIKKAPSTNFANALASLSRPFANAISSSPPVKSRAEADLSTSAPTSGVTWGTTTFYSSGSNERALAPMRSKHGKRPSFGQADRVGYIDNSDSDSEYEDALYAQDGASEYATPLVPGNDGDEPGTIKVTLKNQDRFDDEASVSAPLLDMRKERLYHAWREQYAEMLGCWELVSKRAEILKFNGLISYFPPETSRGGSKAGSMHLALKGDSSGEYSAPASTHMSRTSTLIPPPMTPNFRRSPAASPRHFSFNPEAAPFTPGSLLTSDIPAPIPEVLVSNEQYLRLSIPATSTTTNEKSVQTLFDNTTDVVKLKPRPSISRTHSELSRKSISGGAPASLPTATQKKKDQMYSCSICWLRVSGRFYICPACGHVAHFECMDEAPGESDEGFMDGESEDCVVGCGCGCGFEEGESEMELFERLKGWNEKGGWLPDVEEDEVGRWVEGVEEKKGRGRAEKGRG</sequence>
<dbReference type="Pfam" id="PF00400">
    <property type="entry name" value="WD40"/>
    <property type="match status" value="2"/>
</dbReference>
<gene>
    <name evidence="6" type="ORF">EJ04DRAFT_510212</name>
</gene>
<dbReference type="GO" id="GO:0035859">
    <property type="term" value="C:Seh1-associated complex"/>
    <property type="evidence" value="ECO:0007669"/>
    <property type="project" value="TreeGrafter"/>
</dbReference>
<dbReference type="SMART" id="SM00320">
    <property type="entry name" value="WD40"/>
    <property type="match status" value="4"/>
</dbReference>
<dbReference type="PROSITE" id="PS00678">
    <property type="entry name" value="WD_REPEATS_1"/>
    <property type="match status" value="2"/>
</dbReference>
<feature type="repeat" description="WD" evidence="3">
    <location>
        <begin position="109"/>
        <end position="151"/>
    </location>
</feature>
<feature type="compositionally biased region" description="Polar residues" evidence="4">
    <location>
        <begin position="1072"/>
        <end position="1084"/>
    </location>
</feature>
<dbReference type="PROSITE" id="PS50082">
    <property type="entry name" value="WD_REPEATS_2"/>
    <property type="match status" value="3"/>
</dbReference>
<dbReference type="InterPro" id="IPR049566">
    <property type="entry name" value="WDR59_RTC1-like_RING_Znf"/>
</dbReference>
<dbReference type="GO" id="GO:0005774">
    <property type="term" value="C:vacuolar membrane"/>
    <property type="evidence" value="ECO:0007669"/>
    <property type="project" value="TreeGrafter"/>
</dbReference>
<feature type="compositionally biased region" description="Polar residues" evidence="4">
    <location>
        <begin position="1128"/>
        <end position="1150"/>
    </location>
</feature>
<feature type="region of interest" description="Disordered" evidence="4">
    <location>
        <begin position="1298"/>
        <end position="1321"/>
    </location>
</feature>
<dbReference type="PROSITE" id="PS50294">
    <property type="entry name" value="WD_REPEATS_REGION"/>
    <property type="match status" value="2"/>
</dbReference>
<feature type="compositionally biased region" description="Low complexity" evidence="4">
    <location>
        <begin position="740"/>
        <end position="759"/>
    </location>
</feature>
<dbReference type="GO" id="GO:0034198">
    <property type="term" value="P:cellular response to amino acid starvation"/>
    <property type="evidence" value="ECO:0007669"/>
    <property type="project" value="TreeGrafter"/>
</dbReference>
<name>A0A9P4V5K8_9PLEO</name>
<evidence type="ECO:0000256" key="3">
    <source>
        <dbReference type="PROSITE-ProRule" id="PRU00221"/>
    </source>
</evidence>
<dbReference type="Gene3D" id="2.130.10.10">
    <property type="entry name" value="YVTN repeat-like/Quinoprotein amine dehydrogenase"/>
    <property type="match status" value="1"/>
</dbReference>
<feature type="region of interest" description="Disordered" evidence="4">
    <location>
        <begin position="1402"/>
        <end position="1427"/>
    </location>
</feature>
<evidence type="ECO:0000313" key="7">
    <source>
        <dbReference type="Proteomes" id="UP000799444"/>
    </source>
</evidence>
<feature type="compositionally biased region" description="Polar residues" evidence="4">
    <location>
        <begin position="1305"/>
        <end position="1316"/>
    </location>
</feature>
<dbReference type="PANTHER" id="PTHR46170:SF1">
    <property type="entry name" value="GATOR COMPLEX PROTEIN WDR59"/>
    <property type="match status" value="1"/>
</dbReference>
<keyword evidence="1 3" id="KW-0853">WD repeat</keyword>
<dbReference type="Pfam" id="PF17120">
    <property type="entry name" value="zf-RING_16"/>
    <property type="match status" value="1"/>
</dbReference>